<keyword evidence="14" id="KW-0573">Peptidoglycan synthesis</keyword>
<dbReference type="Proteomes" id="UP000283458">
    <property type="component" value="Unassembled WGS sequence"/>
</dbReference>
<evidence type="ECO:0000256" key="6">
    <source>
        <dbReference type="ARBA" id="ARBA00022692"/>
    </source>
</evidence>
<feature type="transmembrane region" description="Helical" evidence="14">
    <location>
        <begin position="109"/>
        <end position="129"/>
    </location>
</feature>
<keyword evidence="14" id="KW-0133">Cell shape</keyword>
<dbReference type="OrthoDB" id="9808289at2"/>
<comment type="caution">
    <text evidence="15">The sequence shown here is derived from an EMBL/GenBank/DDBJ whole genome shotgun (WGS) entry which is preliminary data.</text>
</comment>
<evidence type="ECO:0000256" key="11">
    <source>
        <dbReference type="ARBA" id="ARBA00032707"/>
    </source>
</evidence>
<evidence type="ECO:0000256" key="10">
    <source>
        <dbReference type="ARBA" id="ARBA00023251"/>
    </source>
</evidence>
<dbReference type="PANTHER" id="PTHR30622">
    <property type="entry name" value="UNDECAPRENYL-DIPHOSPHATASE"/>
    <property type="match status" value="1"/>
</dbReference>
<evidence type="ECO:0000256" key="4">
    <source>
        <dbReference type="ARBA" id="ARBA00021581"/>
    </source>
</evidence>
<feature type="transmembrane region" description="Helical" evidence="14">
    <location>
        <begin position="187"/>
        <end position="205"/>
    </location>
</feature>
<keyword evidence="16" id="KW-1185">Reference proteome</keyword>
<evidence type="ECO:0000256" key="12">
    <source>
        <dbReference type="ARBA" id="ARBA00032932"/>
    </source>
</evidence>
<dbReference type="GO" id="GO:0071555">
    <property type="term" value="P:cell wall organization"/>
    <property type="evidence" value="ECO:0007669"/>
    <property type="project" value="UniProtKB-KW"/>
</dbReference>
<dbReference type="NCBIfam" id="NF001389">
    <property type="entry name" value="PRK00281.1-2"/>
    <property type="match status" value="1"/>
</dbReference>
<dbReference type="NCBIfam" id="TIGR00753">
    <property type="entry name" value="undec_PP_bacA"/>
    <property type="match status" value="1"/>
</dbReference>
<comment type="similarity">
    <text evidence="2 14">Belongs to the UppP family.</text>
</comment>
<dbReference type="NCBIfam" id="NF001390">
    <property type="entry name" value="PRK00281.1-4"/>
    <property type="match status" value="1"/>
</dbReference>
<comment type="miscellaneous">
    <text evidence="14">Bacitracin is thought to be involved in the inhibition of peptidoglycan synthesis by sequestering undecaprenyl diphosphate, thereby reducing the pool of lipid carrier available.</text>
</comment>
<dbReference type="Pfam" id="PF02673">
    <property type="entry name" value="BacA"/>
    <property type="match status" value="1"/>
</dbReference>
<dbReference type="AlphaFoldDB" id="A0A418VZJ1"/>
<dbReference type="HAMAP" id="MF_01006">
    <property type="entry name" value="Undec_diphosphatase"/>
    <property type="match status" value="1"/>
</dbReference>
<keyword evidence="14" id="KW-0961">Cell wall biogenesis/degradation</keyword>
<evidence type="ECO:0000256" key="9">
    <source>
        <dbReference type="ARBA" id="ARBA00023136"/>
    </source>
</evidence>
<sequence>MLIDQYLDAILLGLVEGVTEFLPVSSTGHLILLDELLGFNGPPGKVFEVVIQLGAILAICVVYFSRLWSVATGLRNDPAARRFVVAVLLAFLPAMALGAGLHGYIKSVLFNPTIVSLALIVGGVAILLVERVIPPARYHAIESFPAPLALKIGLCQCLALIPGVSRSGASILGALLMGVDRKVAAEFSFFLAVPTMAGATAYDLYKNWRGMSIDDGALIVVGFVVAFVAAALVVKTLVDFVGRYGFAPFGWYRIVVGVAMLALLYL</sequence>
<evidence type="ECO:0000256" key="1">
    <source>
        <dbReference type="ARBA" id="ARBA00004651"/>
    </source>
</evidence>
<evidence type="ECO:0000313" key="15">
    <source>
        <dbReference type="EMBL" id="RJF83192.1"/>
    </source>
</evidence>
<reference evidence="15 16" key="1">
    <citation type="submission" date="2018-09" db="EMBL/GenBank/DDBJ databases">
        <authorList>
            <person name="Zhu H."/>
        </authorList>
    </citation>
    <scope>NUCLEOTIDE SEQUENCE [LARGE SCALE GENOMIC DNA]</scope>
    <source>
        <strain evidence="15 16">K2W22B-5</strain>
    </source>
</reference>
<dbReference type="GO" id="GO:0046677">
    <property type="term" value="P:response to antibiotic"/>
    <property type="evidence" value="ECO:0007669"/>
    <property type="project" value="UniProtKB-UniRule"/>
</dbReference>
<comment type="catalytic activity">
    <reaction evidence="13 14">
        <text>di-trans,octa-cis-undecaprenyl diphosphate + H2O = di-trans,octa-cis-undecaprenyl phosphate + phosphate + H(+)</text>
        <dbReference type="Rhea" id="RHEA:28094"/>
        <dbReference type="ChEBI" id="CHEBI:15377"/>
        <dbReference type="ChEBI" id="CHEBI:15378"/>
        <dbReference type="ChEBI" id="CHEBI:43474"/>
        <dbReference type="ChEBI" id="CHEBI:58405"/>
        <dbReference type="ChEBI" id="CHEBI:60392"/>
        <dbReference type="EC" id="3.6.1.27"/>
    </reaction>
</comment>
<evidence type="ECO:0000256" key="3">
    <source>
        <dbReference type="ARBA" id="ARBA00012374"/>
    </source>
</evidence>
<dbReference type="EC" id="3.6.1.27" evidence="3 14"/>
<keyword evidence="9 14" id="KW-0472">Membrane</keyword>
<evidence type="ECO:0000313" key="16">
    <source>
        <dbReference type="Proteomes" id="UP000283458"/>
    </source>
</evidence>
<evidence type="ECO:0000256" key="8">
    <source>
        <dbReference type="ARBA" id="ARBA00022989"/>
    </source>
</evidence>
<dbReference type="RefSeq" id="WP_119828833.1">
    <property type="nucleotide sequence ID" value="NZ_QYUL01000001.1"/>
</dbReference>
<dbReference type="PANTHER" id="PTHR30622:SF3">
    <property type="entry name" value="UNDECAPRENYL-DIPHOSPHATASE"/>
    <property type="match status" value="1"/>
</dbReference>
<accession>A0A418VZJ1</accession>
<keyword evidence="5 14" id="KW-1003">Cell membrane</keyword>
<evidence type="ECO:0000256" key="14">
    <source>
        <dbReference type="HAMAP-Rule" id="MF_01006"/>
    </source>
</evidence>
<name>A0A418VZJ1_9PROT</name>
<feature type="transmembrane region" description="Helical" evidence="14">
    <location>
        <begin position="217"/>
        <end position="238"/>
    </location>
</feature>
<comment type="function">
    <text evidence="14">Catalyzes the dephosphorylation of undecaprenyl diphosphate (UPP). Confers resistance to bacitracin.</text>
</comment>
<dbReference type="GO" id="GO:0009252">
    <property type="term" value="P:peptidoglycan biosynthetic process"/>
    <property type="evidence" value="ECO:0007669"/>
    <property type="project" value="UniProtKB-KW"/>
</dbReference>
<dbReference type="InterPro" id="IPR003824">
    <property type="entry name" value="UppP"/>
</dbReference>
<protein>
    <recommendedName>
        <fullName evidence="4 14">Undecaprenyl-diphosphatase</fullName>
        <ecNumber evidence="3 14">3.6.1.27</ecNumber>
    </recommendedName>
    <alternativeName>
        <fullName evidence="12 14">Bacitracin resistance protein</fullName>
    </alternativeName>
    <alternativeName>
        <fullName evidence="11 14">Undecaprenyl pyrophosphate phosphatase</fullName>
    </alternativeName>
</protein>
<dbReference type="EMBL" id="QYUL01000001">
    <property type="protein sequence ID" value="RJF83192.1"/>
    <property type="molecule type" value="Genomic_DNA"/>
</dbReference>
<comment type="subcellular location">
    <subcellularLocation>
        <location evidence="1 14">Cell membrane</location>
        <topology evidence="1 14">Multi-pass membrane protein</topology>
    </subcellularLocation>
</comment>
<organism evidence="15 16">
    <name type="scientific">Azospirillum cavernae</name>
    <dbReference type="NCBI Taxonomy" id="2320860"/>
    <lineage>
        <taxon>Bacteria</taxon>
        <taxon>Pseudomonadati</taxon>
        <taxon>Pseudomonadota</taxon>
        <taxon>Alphaproteobacteria</taxon>
        <taxon>Rhodospirillales</taxon>
        <taxon>Azospirillaceae</taxon>
        <taxon>Azospirillum</taxon>
    </lineage>
</organism>
<feature type="transmembrane region" description="Helical" evidence="14">
    <location>
        <begin position="49"/>
        <end position="71"/>
    </location>
</feature>
<keyword evidence="6 14" id="KW-0812">Transmembrane</keyword>
<evidence type="ECO:0000256" key="5">
    <source>
        <dbReference type="ARBA" id="ARBA00022475"/>
    </source>
</evidence>
<feature type="transmembrane region" description="Helical" evidence="14">
    <location>
        <begin position="244"/>
        <end position="265"/>
    </location>
</feature>
<gene>
    <name evidence="14" type="primary">uppP</name>
    <name evidence="15" type="ORF">D3877_00355</name>
</gene>
<dbReference type="GO" id="GO:0050380">
    <property type="term" value="F:undecaprenyl-diphosphatase activity"/>
    <property type="evidence" value="ECO:0007669"/>
    <property type="project" value="UniProtKB-UniRule"/>
</dbReference>
<feature type="transmembrane region" description="Helical" evidence="14">
    <location>
        <begin position="83"/>
        <end position="103"/>
    </location>
</feature>
<keyword evidence="7 14" id="KW-0378">Hydrolase</keyword>
<dbReference type="GO" id="GO:0008360">
    <property type="term" value="P:regulation of cell shape"/>
    <property type="evidence" value="ECO:0007669"/>
    <property type="project" value="UniProtKB-KW"/>
</dbReference>
<keyword evidence="10 14" id="KW-0046">Antibiotic resistance</keyword>
<evidence type="ECO:0000256" key="2">
    <source>
        <dbReference type="ARBA" id="ARBA00010621"/>
    </source>
</evidence>
<evidence type="ECO:0000256" key="13">
    <source>
        <dbReference type="ARBA" id="ARBA00047594"/>
    </source>
</evidence>
<evidence type="ECO:0000256" key="7">
    <source>
        <dbReference type="ARBA" id="ARBA00022801"/>
    </source>
</evidence>
<keyword evidence="8 14" id="KW-1133">Transmembrane helix</keyword>
<dbReference type="GO" id="GO:0005886">
    <property type="term" value="C:plasma membrane"/>
    <property type="evidence" value="ECO:0007669"/>
    <property type="project" value="UniProtKB-SubCell"/>
</dbReference>
<proteinExistence type="inferred from homology"/>